<dbReference type="Gene3D" id="3.40.50.2300">
    <property type="match status" value="1"/>
</dbReference>
<dbReference type="Pfam" id="PF05043">
    <property type="entry name" value="Mga"/>
    <property type="match status" value="1"/>
</dbReference>
<evidence type="ECO:0000259" key="7">
    <source>
        <dbReference type="PROSITE" id="PS51099"/>
    </source>
</evidence>
<evidence type="ECO:0000259" key="6">
    <source>
        <dbReference type="PROSITE" id="PS51094"/>
    </source>
</evidence>
<keyword evidence="1" id="KW-0808">Transferase</keyword>
<dbReference type="PROSITE" id="PS00372">
    <property type="entry name" value="PTS_EIIA_TYPE_2_HIS"/>
    <property type="match status" value="1"/>
</dbReference>
<dbReference type="PROSITE" id="PS51372">
    <property type="entry name" value="PRD_2"/>
    <property type="match status" value="2"/>
</dbReference>
<evidence type="ECO:0000256" key="5">
    <source>
        <dbReference type="ARBA" id="ARBA00023163"/>
    </source>
</evidence>
<dbReference type="InterPro" id="IPR036388">
    <property type="entry name" value="WH-like_DNA-bd_sf"/>
</dbReference>
<dbReference type="GO" id="GO:0009401">
    <property type="term" value="P:phosphoenolpyruvate-dependent sugar phosphotransferase system"/>
    <property type="evidence" value="ECO:0007669"/>
    <property type="project" value="InterPro"/>
</dbReference>
<accession>A0A1G7KBE0</accession>
<dbReference type="Gene3D" id="1.10.10.10">
    <property type="entry name" value="Winged helix-like DNA-binding domain superfamily/Winged helix DNA-binding domain"/>
    <property type="match status" value="2"/>
</dbReference>
<dbReference type="GO" id="GO:0008982">
    <property type="term" value="F:protein-N(PI)-phosphohistidine-sugar phosphotransferase activity"/>
    <property type="evidence" value="ECO:0007669"/>
    <property type="project" value="InterPro"/>
</dbReference>
<dbReference type="Pfam" id="PF08279">
    <property type="entry name" value="HTH_11"/>
    <property type="match status" value="1"/>
</dbReference>
<feature type="domain" description="PTS EIIB type-2" evidence="7">
    <location>
        <begin position="420"/>
        <end position="508"/>
    </location>
</feature>
<dbReference type="SUPFAM" id="SSF52794">
    <property type="entry name" value="PTS system IIB component-like"/>
    <property type="match status" value="1"/>
</dbReference>
<evidence type="ECO:0000256" key="1">
    <source>
        <dbReference type="ARBA" id="ARBA00022679"/>
    </source>
</evidence>
<feature type="domain" description="PRD" evidence="8">
    <location>
        <begin position="196"/>
        <end position="301"/>
    </location>
</feature>
<dbReference type="InterPro" id="IPR013011">
    <property type="entry name" value="PTS_EIIB_2"/>
</dbReference>
<proteinExistence type="predicted"/>
<dbReference type="InterPro" id="IPR036095">
    <property type="entry name" value="PTS_EIIB-like_sf"/>
</dbReference>
<feature type="domain" description="PTS EIIA type-2" evidence="6">
    <location>
        <begin position="508"/>
        <end position="647"/>
    </location>
</feature>
<dbReference type="Proteomes" id="UP000183404">
    <property type="component" value="Unassembled WGS sequence"/>
</dbReference>
<dbReference type="Pfam" id="PF00874">
    <property type="entry name" value="PRD"/>
    <property type="match status" value="2"/>
</dbReference>
<evidence type="ECO:0000313" key="10">
    <source>
        <dbReference type="Proteomes" id="UP000183404"/>
    </source>
</evidence>
<dbReference type="SUPFAM" id="SSF63520">
    <property type="entry name" value="PTS-regulatory domain, PRD"/>
    <property type="match status" value="2"/>
</dbReference>
<keyword evidence="4" id="KW-0010">Activator</keyword>
<evidence type="ECO:0000313" key="9">
    <source>
        <dbReference type="EMBL" id="SDF34543.1"/>
    </source>
</evidence>
<dbReference type="InterPro" id="IPR036634">
    <property type="entry name" value="PRD_sf"/>
</dbReference>
<keyword evidence="3" id="KW-0805">Transcription regulation</keyword>
<dbReference type="InterPro" id="IPR003501">
    <property type="entry name" value="PTS_EIIB_2/3"/>
</dbReference>
<evidence type="ECO:0000256" key="3">
    <source>
        <dbReference type="ARBA" id="ARBA00023015"/>
    </source>
</evidence>
<dbReference type="GO" id="GO:0006355">
    <property type="term" value="P:regulation of DNA-templated transcription"/>
    <property type="evidence" value="ECO:0007669"/>
    <property type="project" value="InterPro"/>
</dbReference>
<dbReference type="InterPro" id="IPR036390">
    <property type="entry name" value="WH_DNA-bd_sf"/>
</dbReference>
<dbReference type="SUPFAM" id="SSF55804">
    <property type="entry name" value="Phoshotransferase/anion transport protein"/>
    <property type="match status" value="1"/>
</dbReference>
<feature type="domain" description="PRD" evidence="8">
    <location>
        <begin position="312"/>
        <end position="419"/>
    </location>
</feature>
<dbReference type="Gene3D" id="3.40.930.10">
    <property type="entry name" value="Mannitol-specific EII, Chain A"/>
    <property type="match status" value="1"/>
</dbReference>
<dbReference type="RefSeq" id="WP_074592201.1">
    <property type="nucleotide sequence ID" value="NZ_FNBS01000010.1"/>
</dbReference>
<dbReference type="PROSITE" id="PS51094">
    <property type="entry name" value="PTS_EIIA_TYPE_2"/>
    <property type="match status" value="1"/>
</dbReference>
<gene>
    <name evidence="9" type="ORF">SAMN04244560_00608</name>
</gene>
<evidence type="ECO:0000256" key="2">
    <source>
        <dbReference type="ARBA" id="ARBA00022737"/>
    </source>
</evidence>
<dbReference type="InterPro" id="IPR011608">
    <property type="entry name" value="PRD"/>
</dbReference>
<dbReference type="Pfam" id="PF00359">
    <property type="entry name" value="PTS_EIIA_2"/>
    <property type="match status" value="1"/>
</dbReference>
<dbReference type="CDD" id="cd00211">
    <property type="entry name" value="PTS_IIA_fru"/>
    <property type="match status" value="1"/>
</dbReference>
<dbReference type="PROSITE" id="PS51099">
    <property type="entry name" value="PTS_EIIB_TYPE_2"/>
    <property type="match status" value="1"/>
</dbReference>
<dbReference type="EMBL" id="FNBS01000010">
    <property type="protein sequence ID" value="SDF34543.1"/>
    <property type="molecule type" value="Genomic_DNA"/>
</dbReference>
<keyword evidence="5" id="KW-0804">Transcription</keyword>
<name>A0A1G7KBE0_THETY</name>
<dbReference type="InterPro" id="IPR013196">
    <property type="entry name" value="HTH_11"/>
</dbReference>
<dbReference type="PANTHER" id="PTHR30185:SF18">
    <property type="entry name" value="TRANSCRIPTIONAL REGULATOR MTLR"/>
    <property type="match status" value="1"/>
</dbReference>
<dbReference type="Gene3D" id="1.10.1790.10">
    <property type="entry name" value="PRD domain"/>
    <property type="match status" value="2"/>
</dbReference>
<dbReference type="InterPro" id="IPR016152">
    <property type="entry name" value="PTrfase/Anion_transptr"/>
</dbReference>
<organism evidence="9 10">
    <name type="scientific">Thermoanaerobacter thermohydrosulfuricus</name>
    <name type="common">Clostridium thermohydrosulfuricum</name>
    <dbReference type="NCBI Taxonomy" id="1516"/>
    <lineage>
        <taxon>Bacteria</taxon>
        <taxon>Bacillati</taxon>
        <taxon>Bacillota</taxon>
        <taxon>Clostridia</taxon>
        <taxon>Thermoanaerobacterales</taxon>
        <taxon>Thermoanaerobacteraceae</taxon>
        <taxon>Thermoanaerobacter</taxon>
    </lineage>
</organism>
<dbReference type="CDD" id="cd05568">
    <property type="entry name" value="PTS_IIB_bgl_like"/>
    <property type="match status" value="1"/>
</dbReference>
<dbReference type="InterPro" id="IPR007737">
    <property type="entry name" value="Mga_HTH"/>
</dbReference>
<dbReference type="PANTHER" id="PTHR30185">
    <property type="entry name" value="CRYPTIC BETA-GLUCOSIDE BGL OPERON ANTITERMINATOR"/>
    <property type="match status" value="1"/>
</dbReference>
<sequence length="652" mass="75000">MDRILEIINMLLNSEQPLTVDYIANTLKVSNKTIRNDLKKAEEFVQQKGVKIIKKPRVGIVLEGPRNKKLELVDEIKKSLDFEEPFSPEARKNYILKRLFMSKGSVTTKELAEELYVSRVTIHKDLQSVEKWLNKFNLKLLKKPNYGIEVVGDEENWRNAVASLIVSTKEQKELKEFLYNDYTGRIDYRTLMQLRELFDIDYKQLEKIVSNAESKLKFRFSDEAFISLVIHVAISIERLKHKKDVKLSKAVLNNLKQKDEYVIAQQMAKEIEAKFNVVLPESEIGYIVLHIIGTKMQQNKIEDVNLELEDEESIELAVIMSKEIINIAERALSLDLSNDKQLLNGLILHLRPTINRLKYGLTLRNPLLNDIKENYPEIYGVAWMTSVVFEKYLGKKVAEEEIGYIALHLGAAVERAKKPLKALVVCTTGIGTAQLLAARLEKSFKQIEIKDIVSSVSLHESILNDIDIVISTVPIEINKPFINISPLLTQNDIRRLDEFIQALNKRSNLIDTQLLDVDGIYLKKEDLLNKVCMELHKKGYVKEEYIQDVITREKIASTAIGNGIAIPHGLPEHVNKSVFTVVRLKNPIAWDEEKVDMLFMISLTQSDIAKSRYIFRKLYNKLESPEFVENIKKAKSREEIIKLLEVVYNADK</sequence>
<evidence type="ECO:0000259" key="8">
    <source>
        <dbReference type="PROSITE" id="PS51372"/>
    </source>
</evidence>
<evidence type="ECO:0000256" key="4">
    <source>
        <dbReference type="ARBA" id="ARBA00023159"/>
    </source>
</evidence>
<dbReference type="Pfam" id="PF02302">
    <property type="entry name" value="PTS_IIB"/>
    <property type="match status" value="1"/>
</dbReference>
<reference evidence="9 10" key="1">
    <citation type="submission" date="2016-10" db="EMBL/GenBank/DDBJ databases">
        <authorList>
            <person name="de Groot N.N."/>
        </authorList>
    </citation>
    <scope>NUCLEOTIDE SEQUENCE [LARGE SCALE GENOMIC DNA]</scope>
    <source>
        <strain evidence="9 10">DSM 569</strain>
    </source>
</reference>
<dbReference type="InterPro" id="IPR002178">
    <property type="entry name" value="PTS_EIIA_type-2_dom"/>
</dbReference>
<keyword evidence="2" id="KW-0677">Repeat</keyword>
<dbReference type="AlphaFoldDB" id="A0A1G7KBE0"/>
<dbReference type="InterPro" id="IPR050661">
    <property type="entry name" value="BglG_antiterminators"/>
</dbReference>
<protein>
    <submittedName>
        <fullName evidence="9">Transcriptional antiterminator, BglG family</fullName>
    </submittedName>
</protein>
<dbReference type="SUPFAM" id="SSF46785">
    <property type="entry name" value="Winged helix' DNA-binding domain"/>
    <property type="match status" value="2"/>
</dbReference>